<dbReference type="InterPro" id="IPR050261">
    <property type="entry name" value="FrsA_esterase"/>
</dbReference>
<evidence type="ECO:0000259" key="4">
    <source>
        <dbReference type="Pfam" id="PF12697"/>
    </source>
</evidence>
<dbReference type="Gene3D" id="3.40.50.1820">
    <property type="entry name" value="alpha/beta hydrolase"/>
    <property type="match status" value="1"/>
</dbReference>
<dbReference type="PANTHER" id="PTHR22946:SF9">
    <property type="entry name" value="POLYKETIDE TRANSFERASE AF380"/>
    <property type="match status" value="1"/>
</dbReference>
<dbReference type="Pfam" id="PF12697">
    <property type="entry name" value="Abhydrolase_6"/>
    <property type="match status" value="1"/>
</dbReference>
<evidence type="ECO:0000256" key="3">
    <source>
        <dbReference type="SAM" id="SignalP"/>
    </source>
</evidence>
<dbReference type="SUPFAM" id="SSF53474">
    <property type="entry name" value="alpha/beta-Hydrolases"/>
    <property type="match status" value="1"/>
</dbReference>
<gene>
    <name evidence="5" type="ORF">HDF08_001080</name>
</gene>
<comment type="similarity">
    <text evidence="2">Belongs to the AB hydrolase superfamily. FUS2 hydrolase family.</text>
</comment>
<comment type="caution">
    <text evidence="5">The sequence shown here is derived from an EMBL/GenBank/DDBJ whole genome shotgun (WGS) entry which is preliminary data.</text>
</comment>
<keyword evidence="1" id="KW-0378">Hydrolase</keyword>
<proteinExistence type="inferred from homology"/>
<dbReference type="AlphaFoldDB" id="A0A852V7W2"/>
<dbReference type="InterPro" id="IPR029058">
    <property type="entry name" value="AB_hydrolase_fold"/>
</dbReference>
<dbReference type="InterPro" id="IPR000073">
    <property type="entry name" value="AB_hydrolase_1"/>
</dbReference>
<evidence type="ECO:0000256" key="2">
    <source>
        <dbReference type="ARBA" id="ARBA00038115"/>
    </source>
</evidence>
<keyword evidence="3" id="KW-0732">Signal</keyword>
<dbReference type="EMBL" id="JACCCU010000001">
    <property type="protein sequence ID" value="NYF89013.1"/>
    <property type="molecule type" value="Genomic_DNA"/>
</dbReference>
<dbReference type="Proteomes" id="UP000564385">
    <property type="component" value="Unassembled WGS sequence"/>
</dbReference>
<organism evidence="5 6">
    <name type="scientific">Tunturiibacter lichenicola</name>
    <dbReference type="NCBI Taxonomy" id="2051959"/>
    <lineage>
        <taxon>Bacteria</taxon>
        <taxon>Pseudomonadati</taxon>
        <taxon>Acidobacteriota</taxon>
        <taxon>Terriglobia</taxon>
        <taxon>Terriglobales</taxon>
        <taxon>Acidobacteriaceae</taxon>
        <taxon>Tunturiibacter</taxon>
    </lineage>
</organism>
<protein>
    <recommendedName>
        <fullName evidence="4">AB hydrolase-1 domain-containing protein</fullName>
    </recommendedName>
</protein>
<evidence type="ECO:0000313" key="5">
    <source>
        <dbReference type="EMBL" id="NYF89013.1"/>
    </source>
</evidence>
<dbReference type="GO" id="GO:0052689">
    <property type="term" value="F:carboxylic ester hydrolase activity"/>
    <property type="evidence" value="ECO:0007669"/>
    <property type="project" value="UniProtKB-ARBA"/>
</dbReference>
<name>A0A852V7W2_9BACT</name>
<feature type="signal peptide" evidence="3">
    <location>
        <begin position="1"/>
        <end position="22"/>
    </location>
</feature>
<feature type="chain" id="PRO_5032667559" description="AB hydrolase-1 domain-containing protein" evidence="3">
    <location>
        <begin position="23"/>
        <end position="410"/>
    </location>
</feature>
<evidence type="ECO:0000256" key="1">
    <source>
        <dbReference type="ARBA" id="ARBA00022801"/>
    </source>
</evidence>
<feature type="domain" description="AB hydrolase-1" evidence="4">
    <location>
        <begin position="149"/>
        <end position="259"/>
    </location>
</feature>
<sequence length="410" mass="45256">MPLRQLALLCYVILGALNFALAEDYAAVNFLEKPGPHAVGIRVVEHYDSARDFGSAVDQKTVPATQTERGRPLQTLVWYPAQRTGRKTMTMGDYVALMDTEVSFGKPQRTRDGDVLKAWLQASLGQSMSAVRDAGLETGRFPVVIYAPSFTSWSWENVDLCEYLASNGYVVVASPGMGEKSRESTHDLSGVNAQASDVSFLIEYAASLPDTDMTGVAAIGFSWGGLADLFAASRDNRIKALVSLDGSERYFPGLVEASKTVHPDQMTIPLIYFEEGDQSLEDQDLLNRRFHADGPSVLNQWVHGDLITIRMLGLFHPEFCSIAYRNEELWEKELPNLQVADYNRADGLVGYSWVMRYTRAFLGFYLKHDVQAGAFLKAPSSANGVPNHTMSVKLRPSIRVANKTVGDPAN</sequence>
<evidence type="ECO:0000313" key="6">
    <source>
        <dbReference type="Proteomes" id="UP000564385"/>
    </source>
</evidence>
<accession>A0A852V7W2</accession>
<reference evidence="5 6" key="1">
    <citation type="submission" date="2020-07" db="EMBL/GenBank/DDBJ databases">
        <title>Genomic Encyclopedia of Type Strains, Phase IV (KMG-V): Genome sequencing to study the core and pangenomes of soil and plant-associated prokaryotes.</title>
        <authorList>
            <person name="Whitman W."/>
        </authorList>
    </citation>
    <scope>NUCLEOTIDE SEQUENCE [LARGE SCALE GENOMIC DNA]</scope>
    <source>
        <strain evidence="5 6">M8UP22</strain>
    </source>
</reference>
<dbReference type="PANTHER" id="PTHR22946">
    <property type="entry name" value="DIENELACTONE HYDROLASE DOMAIN-CONTAINING PROTEIN-RELATED"/>
    <property type="match status" value="1"/>
</dbReference>